<dbReference type="GO" id="GO:0000981">
    <property type="term" value="F:DNA-binding transcription factor activity, RNA polymerase II-specific"/>
    <property type="evidence" value="ECO:0007669"/>
    <property type="project" value="TreeGrafter"/>
</dbReference>
<gene>
    <name evidence="10" type="ORF">O3M35_004637</name>
</gene>
<dbReference type="Proteomes" id="UP001461498">
    <property type="component" value="Unassembled WGS sequence"/>
</dbReference>
<keyword evidence="2" id="KW-0677">Repeat</keyword>
<evidence type="ECO:0000259" key="9">
    <source>
        <dbReference type="PROSITE" id="PS51294"/>
    </source>
</evidence>
<comment type="subcellular location">
    <subcellularLocation>
        <location evidence="1">Nucleus</location>
    </subcellularLocation>
</comment>
<feature type="domain" description="Myb-like" evidence="8">
    <location>
        <begin position="94"/>
        <end position="145"/>
    </location>
</feature>
<feature type="region of interest" description="Disordered" evidence="7">
    <location>
        <begin position="448"/>
        <end position="482"/>
    </location>
</feature>
<evidence type="ECO:0000256" key="3">
    <source>
        <dbReference type="ARBA" id="ARBA00023015"/>
    </source>
</evidence>
<dbReference type="GO" id="GO:0005634">
    <property type="term" value="C:nucleus"/>
    <property type="evidence" value="ECO:0007669"/>
    <property type="project" value="UniProtKB-SubCell"/>
</dbReference>
<feature type="region of interest" description="Disordered" evidence="7">
    <location>
        <begin position="556"/>
        <end position="581"/>
    </location>
</feature>
<evidence type="ECO:0000259" key="8">
    <source>
        <dbReference type="PROSITE" id="PS50090"/>
    </source>
</evidence>
<reference evidence="10 11" key="1">
    <citation type="submission" date="2022-12" db="EMBL/GenBank/DDBJ databases">
        <title>Chromosome-level genome assembly of true bugs.</title>
        <authorList>
            <person name="Ma L."/>
            <person name="Li H."/>
        </authorList>
    </citation>
    <scope>NUCLEOTIDE SEQUENCE [LARGE SCALE GENOMIC DNA]</scope>
    <source>
        <strain evidence="10">Lab_2022b</strain>
    </source>
</reference>
<accession>A0AAW1CG39</accession>
<dbReference type="InterPro" id="IPR015395">
    <property type="entry name" value="C-myb_C"/>
</dbReference>
<evidence type="ECO:0000256" key="2">
    <source>
        <dbReference type="ARBA" id="ARBA00022737"/>
    </source>
</evidence>
<evidence type="ECO:0000313" key="10">
    <source>
        <dbReference type="EMBL" id="KAK9497291.1"/>
    </source>
</evidence>
<comment type="caution">
    <text evidence="10">The sequence shown here is derived from an EMBL/GenBank/DDBJ whole genome shotgun (WGS) entry which is preliminary data.</text>
</comment>
<dbReference type="PROSITE" id="PS51294">
    <property type="entry name" value="HTH_MYB"/>
    <property type="match status" value="3"/>
</dbReference>
<dbReference type="Pfam" id="PF09316">
    <property type="entry name" value="Cmyb_C"/>
    <property type="match status" value="1"/>
</dbReference>
<dbReference type="InterPro" id="IPR017930">
    <property type="entry name" value="Myb_dom"/>
</dbReference>
<evidence type="ECO:0000256" key="6">
    <source>
        <dbReference type="ARBA" id="ARBA00023242"/>
    </source>
</evidence>
<keyword evidence="3" id="KW-0805">Transcription regulation</keyword>
<feature type="domain" description="HTH myb-type" evidence="9">
    <location>
        <begin position="50"/>
        <end position="93"/>
    </location>
</feature>
<dbReference type="FunFam" id="1.10.10.60:FF:000010">
    <property type="entry name" value="Transcriptional activator Myb isoform A"/>
    <property type="match status" value="1"/>
</dbReference>
<evidence type="ECO:0000256" key="4">
    <source>
        <dbReference type="ARBA" id="ARBA00023125"/>
    </source>
</evidence>
<feature type="domain" description="HTH myb-type" evidence="9">
    <location>
        <begin position="150"/>
        <end position="200"/>
    </location>
</feature>
<evidence type="ECO:0000256" key="7">
    <source>
        <dbReference type="SAM" id="MobiDB-lite"/>
    </source>
</evidence>
<dbReference type="Pfam" id="PF13921">
    <property type="entry name" value="Myb_DNA-bind_6"/>
    <property type="match status" value="1"/>
</dbReference>
<dbReference type="InterPro" id="IPR050560">
    <property type="entry name" value="MYB_TF"/>
</dbReference>
<dbReference type="PROSITE" id="PS50090">
    <property type="entry name" value="MYB_LIKE"/>
    <property type="match status" value="3"/>
</dbReference>
<name>A0AAW1CG39_9HEMI</name>
<evidence type="ECO:0000256" key="5">
    <source>
        <dbReference type="ARBA" id="ARBA00023163"/>
    </source>
</evidence>
<feature type="domain" description="Myb-like" evidence="8">
    <location>
        <begin position="43"/>
        <end position="93"/>
    </location>
</feature>
<dbReference type="FunFam" id="1.10.10.60:FF:000016">
    <property type="entry name" value="Transcriptional activator Myb isoform A"/>
    <property type="match status" value="1"/>
</dbReference>
<dbReference type="CDD" id="cd00167">
    <property type="entry name" value="SANT"/>
    <property type="match status" value="3"/>
</dbReference>
<dbReference type="InterPro" id="IPR001005">
    <property type="entry name" value="SANT/Myb"/>
</dbReference>
<dbReference type="SMART" id="SM00717">
    <property type="entry name" value="SANT"/>
    <property type="match status" value="3"/>
</dbReference>
<feature type="compositionally biased region" description="Basic and acidic residues" evidence="7">
    <location>
        <begin position="556"/>
        <end position="574"/>
    </location>
</feature>
<dbReference type="SUPFAM" id="SSF46689">
    <property type="entry name" value="Homeodomain-like"/>
    <property type="match status" value="2"/>
</dbReference>
<dbReference type="GO" id="GO:0000978">
    <property type="term" value="F:RNA polymerase II cis-regulatory region sequence-specific DNA binding"/>
    <property type="evidence" value="ECO:0007669"/>
    <property type="project" value="TreeGrafter"/>
</dbReference>
<dbReference type="Gene3D" id="1.10.10.60">
    <property type="entry name" value="Homeodomain-like"/>
    <property type="match status" value="3"/>
</dbReference>
<dbReference type="PANTHER" id="PTHR45614:SF25">
    <property type="entry name" value="MYB PROTEIN"/>
    <property type="match status" value="1"/>
</dbReference>
<keyword evidence="11" id="KW-1185">Reference proteome</keyword>
<dbReference type="Pfam" id="PF00249">
    <property type="entry name" value="Myb_DNA-binding"/>
    <property type="match status" value="1"/>
</dbReference>
<dbReference type="InterPro" id="IPR009057">
    <property type="entry name" value="Homeodomain-like_sf"/>
</dbReference>
<evidence type="ECO:0000256" key="1">
    <source>
        <dbReference type="ARBA" id="ARBA00004123"/>
    </source>
</evidence>
<feature type="domain" description="Myb-like" evidence="8">
    <location>
        <begin position="146"/>
        <end position="196"/>
    </location>
</feature>
<organism evidence="10 11">
    <name type="scientific">Rhynocoris fuscipes</name>
    <dbReference type="NCBI Taxonomy" id="488301"/>
    <lineage>
        <taxon>Eukaryota</taxon>
        <taxon>Metazoa</taxon>
        <taxon>Ecdysozoa</taxon>
        <taxon>Arthropoda</taxon>
        <taxon>Hexapoda</taxon>
        <taxon>Insecta</taxon>
        <taxon>Pterygota</taxon>
        <taxon>Neoptera</taxon>
        <taxon>Paraneoptera</taxon>
        <taxon>Hemiptera</taxon>
        <taxon>Heteroptera</taxon>
        <taxon>Panheteroptera</taxon>
        <taxon>Cimicomorpha</taxon>
        <taxon>Reduviidae</taxon>
        <taxon>Harpactorinae</taxon>
        <taxon>Harpactorini</taxon>
        <taxon>Rhynocoris</taxon>
    </lineage>
</organism>
<proteinExistence type="predicted"/>
<dbReference type="PANTHER" id="PTHR45614">
    <property type="entry name" value="MYB PROTEIN-RELATED"/>
    <property type="match status" value="1"/>
</dbReference>
<dbReference type="AlphaFoldDB" id="A0AAW1CG39"/>
<dbReference type="EMBL" id="JAPXFL010000015">
    <property type="protein sequence ID" value="KAK9497291.1"/>
    <property type="molecule type" value="Genomic_DNA"/>
</dbReference>
<feature type="domain" description="HTH myb-type" evidence="9">
    <location>
        <begin position="94"/>
        <end position="149"/>
    </location>
</feature>
<protein>
    <submittedName>
        <fullName evidence="10">Uncharacterized protein</fullName>
    </submittedName>
</protein>
<feature type="region of interest" description="Disordered" evidence="7">
    <location>
        <begin position="372"/>
        <end position="421"/>
    </location>
</feature>
<keyword evidence="6" id="KW-0539">Nucleus</keyword>
<keyword evidence="4" id="KW-0238">DNA-binding</keyword>
<sequence>MSHPNCSRSRSGNDSSCTDDNDLSDECLTSIDNSLDASSKPPKVQVMKYRWTKEEDIKLKHLVEEYQENWSVISRHLPPRTDLQCQQRWHKVVNPELVKGPWTKEEDDTVVSLVERYGPKKWTLIARHLKGRIGKQCRERWHNHLNPNIKKTAWTEEEDRIIYEAHQRLGNQWAKIAKLLPGRTDNSIKNHWNSTMRRKFENEEKAAAAASAATQAISNISCTSIPSSAHCDKELVIKKLVRAKPAERIAYITDNSSNLTNNQIILHQTENQQFKITVEQDYDIHDWRDQLDPLATSLNSSGSKIVTPEKQKLGELAVAEFMTTRGGSFPPSPIKGIVIPKRKITHIGGLKVEPEMLYERVELDSPHILRKLTSRRNRSNSDSSNSPEKLAESNLLPKTKESTSHQTPTKSTPPLKHLPFSPSQFLNSPNLSFDVNLSSTPNRGMVTPIKSTRSESPGVLVTPTPLPLNTSNQSCSSEKTKDRKNSEDINCLLNKAIKGELTPVKIKQNILSTPKTPTPFKKALAEMERRIGIKYKCPGTPSRLAEDIEEYIQKEQEDQTDHPQYDIDNSRQNEDSGYASKRKVSYIHHGKENTQPVKRARKALASSWPNSNTSVKDENESGFLKYKNLLSEDDIDAYESCRKLLDEKLNVKWEMVACGKTKDQLLLTQLAYKYLTTSDCNLRHVNQSSIEEN</sequence>
<keyword evidence="5" id="KW-0804">Transcription</keyword>
<evidence type="ECO:0000313" key="11">
    <source>
        <dbReference type="Proteomes" id="UP001461498"/>
    </source>
</evidence>